<keyword evidence="3" id="KW-0804">Transcription</keyword>
<evidence type="ECO:0000313" key="5">
    <source>
        <dbReference type="EMBL" id="MST98254.1"/>
    </source>
</evidence>
<evidence type="ECO:0000256" key="2">
    <source>
        <dbReference type="ARBA" id="ARBA00023125"/>
    </source>
</evidence>
<dbReference type="PANTHER" id="PTHR30146">
    <property type="entry name" value="LACI-RELATED TRANSCRIPTIONAL REPRESSOR"/>
    <property type="match status" value="1"/>
</dbReference>
<dbReference type="CDD" id="cd01392">
    <property type="entry name" value="HTH_LacI"/>
    <property type="match status" value="1"/>
</dbReference>
<evidence type="ECO:0000256" key="3">
    <source>
        <dbReference type="ARBA" id="ARBA00023163"/>
    </source>
</evidence>
<organism evidence="5 6">
    <name type="scientific">Victivallis lenta</name>
    <dbReference type="NCBI Taxonomy" id="2606640"/>
    <lineage>
        <taxon>Bacteria</taxon>
        <taxon>Pseudomonadati</taxon>
        <taxon>Lentisphaerota</taxon>
        <taxon>Lentisphaeria</taxon>
        <taxon>Victivallales</taxon>
        <taxon>Victivallaceae</taxon>
        <taxon>Victivallis</taxon>
    </lineage>
</organism>
<sequence>MPTVKEIAERSGVSPATVSRVMNGSGSVTAGKRERVLAVLEALGGTRPQRRGGSRSMNIGILLSDSPESDSHAILQKLAFLAGQMRQHWNLLLLPAGILPQELEARHLRGELAGLFLVGHADSPELIRALRRIPYVWLNSHHSCGTDPTVLMGNEFAGRIAARYLKDAGCSRFLLLSAPSRNPGFPGRIAGFRFELFSHGETCETVELRLPPGRPGFEICTDDEIEQALDAALPHFENGTVDGLFSPEERLTALLYRRFARRRTAARPLVVSCNHTPEYLTGLHPRPATIDLGPRMLAELALKELLRRISGETPRADHVAVIVTPQLIPGDLPD</sequence>
<evidence type="ECO:0000256" key="1">
    <source>
        <dbReference type="ARBA" id="ARBA00023015"/>
    </source>
</evidence>
<reference evidence="5 6" key="1">
    <citation type="submission" date="2019-08" db="EMBL/GenBank/DDBJ databases">
        <title>In-depth cultivation of the pig gut microbiome towards novel bacterial diversity and tailored functional studies.</title>
        <authorList>
            <person name="Wylensek D."/>
            <person name="Hitch T.C.A."/>
            <person name="Clavel T."/>
        </authorList>
    </citation>
    <scope>NUCLEOTIDE SEQUENCE [LARGE SCALE GENOMIC DNA]</scope>
    <source>
        <strain evidence="5 6">BBE-744-WT-12</strain>
    </source>
</reference>
<dbReference type="SMART" id="SM00354">
    <property type="entry name" value="HTH_LACI"/>
    <property type="match status" value="1"/>
</dbReference>
<protein>
    <submittedName>
        <fullName evidence="5">LacI family transcriptional regulator</fullName>
    </submittedName>
</protein>
<comment type="caution">
    <text evidence="5">The sequence shown here is derived from an EMBL/GenBank/DDBJ whole genome shotgun (WGS) entry which is preliminary data.</text>
</comment>
<dbReference type="PROSITE" id="PS50932">
    <property type="entry name" value="HTH_LACI_2"/>
    <property type="match status" value="1"/>
</dbReference>
<dbReference type="InterPro" id="IPR010982">
    <property type="entry name" value="Lambda_DNA-bd_dom_sf"/>
</dbReference>
<dbReference type="InterPro" id="IPR000843">
    <property type="entry name" value="HTH_LacI"/>
</dbReference>
<evidence type="ECO:0000313" key="6">
    <source>
        <dbReference type="Proteomes" id="UP000435649"/>
    </source>
</evidence>
<dbReference type="Pfam" id="PF00356">
    <property type="entry name" value="LacI"/>
    <property type="match status" value="1"/>
</dbReference>
<dbReference type="GO" id="GO:0003700">
    <property type="term" value="F:DNA-binding transcription factor activity"/>
    <property type="evidence" value="ECO:0007669"/>
    <property type="project" value="TreeGrafter"/>
</dbReference>
<keyword evidence="2" id="KW-0238">DNA-binding</keyword>
<dbReference type="SUPFAM" id="SSF53822">
    <property type="entry name" value="Periplasmic binding protein-like I"/>
    <property type="match status" value="1"/>
</dbReference>
<dbReference type="PANTHER" id="PTHR30146:SF109">
    <property type="entry name" value="HTH-TYPE TRANSCRIPTIONAL REGULATOR GALS"/>
    <property type="match status" value="1"/>
</dbReference>
<dbReference type="PROSITE" id="PS00356">
    <property type="entry name" value="HTH_LACI_1"/>
    <property type="match status" value="1"/>
</dbReference>
<evidence type="ECO:0000259" key="4">
    <source>
        <dbReference type="PROSITE" id="PS50932"/>
    </source>
</evidence>
<dbReference type="SUPFAM" id="SSF47413">
    <property type="entry name" value="lambda repressor-like DNA-binding domains"/>
    <property type="match status" value="1"/>
</dbReference>
<dbReference type="GO" id="GO:0000976">
    <property type="term" value="F:transcription cis-regulatory region binding"/>
    <property type="evidence" value="ECO:0007669"/>
    <property type="project" value="TreeGrafter"/>
</dbReference>
<dbReference type="Gene3D" id="1.10.260.40">
    <property type="entry name" value="lambda repressor-like DNA-binding domains"/>
    <property type="match status" value="1"/>
</dbReference>
<proteinExistence type="predicted"/>
<keyword evidence="6" id="KW-1185">Reference proteome</keyword>
<name>A0A844G5L6_9BACT</name>
<dbReference type="Gene3D" id="3.40.50.2300">
    <property type="match status" value="2"/>
</dbReference>
<keyword evidence="1" id="KW-0805">Transcription regulation</keyword>
<dbReference type="RefSeq" id="WP_154419324.1">
    <property type="nucleotide sequence ID" value="NZ_CALXOB010000019.1"/>
</dbReference>
<dbReference type="AlphaFoldDB" id="A0A844G5L6"/>
<dbReference type="EMBL" id="VUNS01000017">
    <property type="protein sequence ID" value="MST98254.1"/>
    <property type="molecule type" value="Genomic_DNA"/>
</dbReference>
<feature type="domain" description="HTH lacI-type" evidence="4">
    <location>
        <begin position="2"/>
        <end position="56"/>
    </location>
</feature>
<dbReference type="InterPro" id="IPR028082">
    <property type="entry name" value="Peripla_BP_I"/>
</dbReference>
<accession>A0A844G5L6</accession>
<gene>
    <name evidence="5" type="ORF">FYJ85_14510</name>
</gene>
<dbReference type="Proteomes" id="UP000435649">
    <property type="component" value="Unassembled WGS sequence"/>
</dbReference>